<gene>
    <name evidence="1" type="ORF">SAMN04488503_0234</name>
</gene>
<proteinExistence type="predicted"/>
<dbReference type="Proteomes" id="UP000198324">
    <property type="component" value="Unassembled WGS sequence"/>
</dbReference>
<dbReference type="Pfam" id="PF10123">
    <property type="entry name" value="Mu-like_Pro"/>
    <property type="match status" value="1"/>
</dbReference>
<reference evidence="1 2" key="1">
    <citation type="submission" date="2017-06" db="EMBL/GenBank/DDBJ databases">
        <authorList>
            <person name="Kim H.J."/>
            <person name="Triplett B.A."/>
        </authorList>
    </citation>
    <scope>NUCLEOTIDE SEQUENCE [LARGE SCALE GENOMIC DNA]</scope>
    <source>
        <strain evidence="1 2">DSM 13116</strain>
    </source>
</reference>
<sequence length="221" mass="24368">MDKEFACCVDLGSTAPVFVQLLPAGPQINGVDGRRWVFDQAAVDQVLAAFARRNRSLVIDWEHSSQVRAEKGLEAPAAGWIVRLEARNGELWGQVEWTPRGAGQITRREYRFLSPVFLFDKNTGRIQELSGAGLTNSPNLNLVALNRAEHTIQATSLTEPELAICRALDIQQGDYAKTQLAQNRERTGTNTTGLSEIELAVCRNLGISPEQYITGKEHPNG</sequence>
<evidence type="ECO:0000313" key="2">
    <source>
        <dbReference type="Proteomes" id="UP000198324"/>
    </source>
</evidence>
<name>A0A238XLS7_9BACT</name>
<dbReference type="EMBL" id="FZOC01000001">
    <property type="protein sequence ID" value="SNR59538.1"/>
    <property type="molecule type" value="Genomic_DNA"/>
</dbReference>
<keyword evidence="2" id="KW-1185">Reference proteome</keyword>
<dbReference type="InterPro" id="IPR012106">
    <property type="entry name" value="Phage_Mu_Gp1"/>
</dbReference>
<accession>A0A238XLS7</accession>
<dbReference type="RefSeq" id="WP_179216824.1">
    <property type="nucleotide sequence ID" value="NZ_FZOC01000001.1"/>
</dbReference>
<protein>
    <submittedName>
        <fullName evidence="1">Mu-like prophage I protein</fullName>
    </submittedName>
</protein>
<evidence type="ECO:0000313" key="1">
    <source>
        <dbReference type="EMBL" id="SNR59538.1"/>
    </source>
</evidence>
<organism evidence="1 2">
    <name type="scientific">Humidesulfovibrio mexicanus</name>
    <dbReference type="NCBI Taxonomy" id="147047"/>
    <lineage>
        <taxon>Bacteria</taxon>
        <taxon>Pseudomonadati</taxon>
        <taxon>Thermodesulfobacteriota</taxon>
        <taxon>Desulfovibrionia</taxon>
        <taxon>Desulfovibrionales</taxon>
        <taxon>Desulfovibrionaceae</taxon>
        <taxon>Humidesulfovibrio</taxon>
    </lineage>
</organism>
<dbReference type="AlphaFoldDB" id="A0A238XLS7"/>